<dbReference type="NCBIfam" id="TIGR01161">
    <property type="entry name" value="purK"/>
    <property type="match status" value="1"/>
</dbReference>
<dbReference type="Pfam" id="PF17769">
    <property type="entry name" value="PurK_C"/>
    <property type="match status" value="1"/>
</dbReference>
<comment type="function">
    <text evidence="6">Catalyzes the ATP-dependent conversion of 5-aminoimidazole ribonucleotide (AIR) and HCO(3)(-) to N5-carboxyaminoimidazole ribonucleotide (N5-CAIR).</text>
</comment>
<gene>
    <name evidence="6 7" type="primary">purK</name>
    <name evidence="9" type="ordered locus">Fluta_2026</name>
</gene>
<dbReference type="SUPFAM" id="SSF56059">
    <property type="entry name" value="Glutathione synthetase ATP-binding domain-like"/>
    <property type="match status" value="1"/>
</dbReference>
<dbReference type="GO" id="GO:0006189">
    <property type="term" value="P:'de novo' IMP biosynthetic process"/>
    <property type="evidence" value="ECO:0007669"/>
    <property type="project" value="UniProtKB-UniRule"/>
</dbReference>
<feature type="binding site" evidence="6">
    <location>
        <position position="173"/>
    </location>
    <ligand>
        <name>ATP</name>
        <dbReference type="ChEBI" id="CHEBI:30616"/>
    </ligand>
</feature>
<dbReference type="HOGENOM" id="CLU_011534_0_2_10"/>
<evidence type="ECO:0000256" key="5">
    <source>
        <dbReference type="ARBA" id="ARBA00023239"/>
    </source>
</evidence>
<dbReference type="PANTHER" id="PTHR11609">
    <property type="entry name" value="PURINE BIOSYNTHESIS PROTEIN 6/7, PUR6/7"/>
    <property type="match status" value="1"/>
</dbReference>
<keyword evidence="2 6" id="KW-0658">Purine biosynthesis</keyword>
<feature type="domain" description="ATP-grasp" evidence="8">
    <location>
        <begin position="100"/>
        <end position="282"/>
    </location>
</feature>
<comment type="caution">
    <text evidence="6">Lacks conserved residue(s) required for the propagation of feature annotation.</text>
</comment>
<sequence length="368" mass="40961">MLGGGQLGRMFIQEALNYDVHVHCLDPDSDAPCKHLATSFQHGSLQDYDTVLQFGLDKDVVTVEIEHVNVQALHELEGRGIKVFPQPAVLAIVQDKGLQKEFYQKNGLPTADFRLISGKEELLAKNLPFPYVLKWRKGGYDGKGVQIIKSTTDLENLIDTPFLIEQLVPFTKELAVIVARNETGESVVYPTVECEFSPEINLVEFLFAPAEVSQEVEKEAREIALKVIQSLNMVGILAVEFFLTKENQLLINEIAPRPHNSGHHTIECCYTSQFEQHLRSIVNSPLGSTKLITPGVMINLLGEPGFEGIAKYENLENVIAKEGVSVHLYGKQTTKPFRKMGHVTIYGPDLEVLKSTGRSVAKELKIKA</sequence>
<evidence type="ECO:0000256" key="1">
    <source>
        <dbReference type="ARBA" id="ARBA00022741"/>
    </source>
</evidence>
<dbReference type="Pfam" id="PF02222">
    <property type="entry name" value="ATP-grasp"/>
    <property type="match status" value="1"/>
</dbReference>
<dbReference type="HAMAP" id="MF_01928">
    <property type="entry name" value="PurK"/>
    <property type="match status" value="1"/>
</dbReference>
<dbReference type="GO" id="GO:0034028">
    <property type="term" value="F:5-(carboxyamino)imidazole ribonucleotide synthase activity"/>
    <property type="evidence" value="ECO:0007669"/>
    <property type="project" value="UniProtKB-UniRule"/>
</dbReference>
<dbReference type="Pfam" id="PF22660">
    <property type="entry name" value="RS_preATP-grasp-like"/>
    <property type="match status" value="1"/>
</dbReference>
<dbReference type="GO" id="GO:0004638">
    <property type="term" value="F:phosphoribosylaminoimidazole carboxylase activity"/>
    <property type="evidence" value="ECO:0007669"/>
    <property type="project" value="InterPro"/>
</dbReference>
<dbReference type="InterPro" id="IPR016185">
    <property type="entry name" value="PreATP-grasp_dom_sf"/>
</dbReference>
<dbReference type="SUPFAM" id="SSF51246">
    <property type="entry name" value="Rudiment single hybrid motif"/>
    <property type="match status" value="1"/>
</dbReference>
<evidence type="ECO:0000313" key="9">
    <source>
        <dbReference type="EMBL" id="AEA44012.1"/>
    </source>
</evidence>
<evidence type="ECO:0000313" key="10">
    <source>
        <dbReference type="Proteomes" id="UP000007463"/>
    </source>
</evidence>
<feature type="binding site" evidence="6">
    <location>
        <begin position="165"/>
        <end position="168"/>
    </location>
    <ligand>
        <name>ATP</name>
        <dbReference type="ChEBI" id="CHEBI:30616"/>
    </ligand>
</feature>
<comment type="catalytic activity">
    <reaction evidence="6 7">
        <text>5-amino-1-(5-phospho-beta-D-ribosyl)imidazole + hydrogencarbonate + ATP = 5-carboxyamino-1-(5-phospho-D-ribosyl)imidazole + ADP + phosphate + 2 H(+)</text>
        <dbReference type="Rhea" id="RHEA:19317"/>
        <dbReference type="ChEBI" id="CHEBI:15378"/>
        <dbReference type="ChEBI" id="CHEBI:17544"/>
        <dbReference type="ChEBI" id="CHEBI:30616"/>
        <dbReference type="ChEBI" id="CHEBI:43474"/>
        <dbReference type="ChEBI" id="CHEBI:58730"/>
        <dbReference type="ChEBI" id="CHEBI:137981"/>
        <dbReference type="ChEBI" id="CHEBI:456216"/>
        <dbReference type="EC" id="6.3.4.18"/>
    </reaction>
</comment>
<dbReference type="InterPro" id="IPR011761">
    <property type="entry name" value="ATP-grasp"/>
</dbReference>
<reference evidence="10" key="2">
    <citation type="submission" date="2011-02" db="EMBL/GenBank/DDBJ databases">
        <title>The complete genome of Fluviicola taffensis DSM 16823.</title>
        <authorList>
            <consortium name="US DOE Joint Genome Institute (JGI-PGF)"/>
            <person name="Lucas S."/>
            <person name="Copeland A."/>
            <person name="Lapidus A."/>
            <person name="Bruce D."/>
            <person name="Goodwin L."/>
            <person name="Pitluck S."/>
            <person name="Kyrpides N."/>
            <person name="Mavromatis K."/>
            <person name="Ivanova N."/>
            <person name="Mikhailova N."/>
            <person name="Pagani I."/>
            <person name="Chertkov O."/>
            <person name="Detter J.C."/>
            <person name="Han C."/>
            <person name="Tapia R."/>
            <person name="Land M."/>
            <person name="Hauser L."/>
            <person name="Markowitz V."/>
            <person name="Cheng J.-F."/>
            <person name="Hugenholtz P."/>
            <person name="Woyke T."/>
            <person name="Wu D."/>
            <person name="Tindall B."/>
            <person name="Pomrenke H.G."/>
            <person name="Brambilla E."/>
            <person name="Klenk H.-P."/>
            <person name="Eisen J.A."/>
        </authorList>
    </citation>
    <scope>NUCLEOTIDE SEQUENCE [LARGE SCALE GENOMIC DNA]</scope>
    <source>
        <strain evidence="10">DSM 16823 / RW262 / RW262</strain>
    </source>
</reference>
<evidence type="ECO:0000256" key="4">
    <source>
        <dbReference type="ARBA" id="ARBA00022840"/>
    </source>
</evidence>
<keyword evidence="10" id="KW-1185">Reference proteome</keyword>
<organism evidence="9 10">
    <name type="scientific">Fluviicola taffensis (strain DSM 16823 / NCIMB 13979 / RW262)</name>
    <dbReference type="NCBI Taxonomy" id="755732"/>
    <lineage>
        <taxon>Bacteria</taxon>
        <taxon>Pseudomonadati</taxon>
        <taxon>Bacteroidota</taxon>
        <taxon>Flavobacteriia</taxon>
        <taxon>Flavobacteriales</taxon>
        <taxon>Crocinitomicaceae</taxon>
        <taxon>Fluviicola</taxon>
    </lineage>
</organism>
<dbReference type="SUPFAM" id="SSF52440">
    <property type="entry name" value="PreATP-grasp domain"/>
    <property type="match status" value="1"/>
</dbReference>
<dbReference type="InterPro" id="IPR040686">
    <property type="entry name" value="PurK_C"/>
</dbReference>
<dbReference type="FunFam" id="3.30.470.20:FF:000037">
    <property type="entry name" value="Phosphoribosylaminoimidazole carboxylase, chloroplastic"/>
    <property type="match status" value="1"/>
</dbReference>
<dbReference type="AlphaFoldDB" id="F2IKA9"/>
<dbReference type="eggNOG" id="COG0026">
    <property type="taxonomic scope" value="Bacteria"/>
</dbReference>
<dbReference type="STRING" id="755732.Fluta_2026"/>
<accession>F2IKA9</accession>
<dbReference type="PANTHER" id="PTHR11609:SF5">
    <property type="entry name" value="PHOSPHORIBOSYLAMINOIMIDAZOLE CARBOXYLASE"/>
    <property type="match status" value="1"/>
</dbReference>
<evidence type="ECO:0000256" key="3">
    <source>
        <dbReference type="ARBA" id="ARBA00022793"/>
    </source>
</evidence>
<dbReference type="InterPro" id="IPR011054">
    <property type="entry name" value="Rudment_hybrid_motif"/>
</dbReference>
<dbReference type="GO" id="GO:0046872">
    <property type="term" value="F:metal ion binding"/>
    <property type="evidence" value="ECO:0007669"/>
    <property type="project" value="InterPro"/>
</dbReference>
<feature type="binding site" evidence="6">
    <location>
        <position position="134"/>
    </location>
    <ligand>
        <name>ATP</name>
        <dbReference type="ChEBI" id="CHEBI:30616"/>
    </ligand>
</feature>
<evidence type="ECO:0000259" key="8">
    <source>
        <dbReference type="PROSITE" id="PS50975"/>
    </source>
</evidence>
<evidence type="ECO:0000256" key="7">
    <source>
        <dbReference type="RuleBase" id="RU361200"/>
    </source>
</evidence>
<dbReference type="InterPro" id="IPR013815">
    <property type="entry name" value="ATP_grasp_subdomain_1"/>
</dbReference>
<evidence type="ECO:0000256" key="6">
    <source>
        <dbReference type="HAMAP-Rule" id="MF_01928"/>
    </source>
</evidence>
<dbReference type="Proteomes" id="UP000007463">
    <property type="component" value="Chromosome"/>
</dbReference>
<dbReference type="EMBL" id="CP002542">
    <property type="protein sequence ID" value="AEA44012.1"/>
    <property type="molecule type" value="Genomic_DNA"/>
</dbReference>
<dbReference type="Gene3D" id="3.30.470.20">
    <property type="entry name" value="ATP-grasp fold, B domain"/>
    <property type="match status" value="1"/>
</dbReference>
<dbReference type="GO" id="GO:0005524">
    <property type="term" value="F:ATP binding"/>
    <property type="evidence" value="ECO:0007669"/>
    <property type="project" value="UniProtKB-UniRule"/>
</dbReference>
<dbReference type="InterPro" id="IPR005875">
    <property type="entry name" value="PurK"/>
</dbReference>
<keyword evidence="1 6" id="KW-0547">Nucleotide-binding</keyword>
<dbReference type="UniPathway" id="UPA00074">
    <property type="reaction ID" value="UER00942"/>
</dbReference>
<dbReference type="GO" id="GO:0005829">
    <property type="term" value="C:cytosol"/>
    <property type="evidence" value="ECO:0007669"/>
    <property type="project" value="TreeGrafter"/>
</dbReference>
<comment type="similarity">
    <text evidence="6 7">Belongs to the PurK/PurT family.</text>
</comment>
<dbReference type="Gene3D" id="3.30.1490.20">
    <property type="entry name" value="ATP-grasp fold, A domain"/>
    <property type="match status" value="1"/>
</dbReference>
<dbReference type="NCBIfam" id="NF004679">
    <property type="entry name" value="PRK06019.1-5"/>
    <property type="match status" value="1"/>
</dbReference>
<feature type="binding site" evidence="6">
    <location>
        <begin position="252"/>
        <end position="253"/>
    </location>
    <ligand>
        <name>ATP</name>
        <dbReference type="ChEBI" id="CHEBI:30616"/>
    </ligand>
</feature>
<keyword evidence="4 6" id="KW-0067">ATP-binding</keyword>
<dbReference type="EC" id="6.3.4.18" evidence="6 7"/>
<dbReference type="KEGG" id="fte:Fluta_2026"/>
<comment type="subunit">
    <text evidence="6 7">Homodimer.</text>
</comment>
<dbReference type="InterPro" id="IPR003135">
    <property type="entry name" value="ATP-grasp_carboxylate-amine"/>
</dbReference>
<comment type="function">
    <text evidence="7">Catalyzes the ATP-dependent conversion of 5-aminoimidazole ribonucleotide (AIR) and HCO(3)- to N5-carboxyaminoimidazole ribonucleotide (N5-CAIR).</text>
</comment>
<keyword evidence="3" id="KW-0210">Decarboxylase</keyword>
<comment type="pathway">
    <text evidence="6 7">Purine metabolism; IMP biosynthesis via de novo pathway; 5-amino-1-(5-phospho-D-ribosyl)imidazole-4-carboxylate from 5-amino-1-(5-phospho-D-ribosyl)imidazole (N5-CAIR route): step 1/2.</text>
</comment>
<reference evidence="9 10" key="1">
    <citation type="journal article" date="2011" name="Stand. Genomic Sci.">
        <title>Complete genome sequence of the gliding freshwater bacterium Fluviicola taffensis type strain (RW262).</title>
        <authorList>
            <person name="Woyke T."/>
            <person name="Chertkov O."/>
            <person name="Lapidus A."/>
            <person name="Nolan M."/>
            <person name="Lucas S."/>
            <person name="Del Rio T.G."/>
            <person name="Tice H."/>
            <person name="Cheng J.F."/>
            <person name="Tapia R."/>
            <person name="Han C."/>
            <person name="Goodwin L."/>
            <person name="Pitluck S."/>
            <person name="Liolios K."/>
            <person name="Pagani I."/>
            <person name="Ivanova N."/>
            <person name="Huntemann M."/>
            <person name="Mavromatis K."/>
            <person name="Mikhailova N."/>
            <person name="Pati A."/>
            <person name="Chen A."/>
            <person name="Palaniappan K."/>
            <person name="Land M."/>
            <person name="Hauser L."/>
            <person name="Brambilla E.M."/>
            <person name="Rohde M."/>
            <person name="Mwirichia R."/>
            <person name="Sikorski J."/>
            <person name="Tindall B.J."/>
            <person name="Goker M."/>
            <person name="Bristow J."/>
            <person name="Eisen J.A."/>
            <person name="Markowitz V."/>
            <person name="Hugenholtz P."/>
            <person name="Klenk H.P."/>
            <person name="Kyrpides N.C."/>
        </authorList>
    </citation>
    <scope>NUCLEOTIDE SEQUENCE [LARGE SCALE GENOMIC DNA]</scope>
    <source>
        <strain evidence="10">DSM 16823 / RW262 / RW262</strain>
    </source>
</reference>
<dbReference type="Gene3D" id="3.40.50.20">
    <property type="match status" value="1"/>
</dbReference>
<feature type="binding site" evidence="6">
    <location>
        <position position="96"/>
    </location>
    <ligand>
        <name>ATP</name>
        <dbReference type="ChEBI" id="CHEBI:30616"/>
    </ligand>
</feature>
<proteinExistence type="inferred from homology"/>
<name>F2IKA9_FLUTR</name>
<dbReference type="InterPro" id="IPR054350">
    <property type="entry name" value="PurT/PurK_preATP-grasp"/>
</dbReference>
<evidence type="ECO:0000256" key="2">
    <source>
        <dbReference type="ARBA" id="ARBA00022755"/>
    </source>
</evidence>
<protein>
    <recommendedName>
        <fullName evidence="6 7">N5-carboxyaminoimidazole ribonucleotide synthase</fullName>
        <shortName evidence="6 7">N5-CAIR synthase</shortName>
        <ecNumber evidence="6 7">6.3.4.18</ecNumber>
    </recommendedName>
    <alternativeName>
        <fullName evidence="6 7">5-(carboxyamino)imidazole ribonucleotide synthetase</fullName>
    </alternativeName>
</protein>
<dbReference type="PROSITE" id="PS50975">
    <property type="entry name" value="ATP_GRASP"/>
    <property type="match status" value="1"/>
</dbReference>
<keyword evidence="6 7" id="KW-0436">Ligase</keyword>
<keyword evidence="5 9" id="KW-0456">Lyase</keyword>